<proteinExistence type="inferred from homology"/>
<comment type="pathway">
    <text evidence="2">Amino-acid biosynthesis; L-valine biosynthesis; L-valine from pyruvate: step 1/4.</text>
</comment>
<dbReference type="UniPathway" id="UPA00049">
    <property type="reaction ID" value="UER00059"/>
</dbReference>
<accession>A0A6J7NFW7</accession>
<dbReference type="GO" id="GO:0009099">
    <property type="term" value="P:L-valine biosynthetic process"/>
    <property type="evidence" value="ECO:0007669"/>
    <property type="project" value="UniProtKB-UniPathway"/>
</dbReference>
<dbReference type="EMBL" id="CAFBON010000093">
    <property type="protein sequence ID" value="CAB4988854.1"/>
    <property type="molecule type" value="Genomic_DNA"/>
</dbReference>
<organism evidence="8">
    <name type="scientific">freshwater metagenome</name>
    <dbReference type="NCBI Taxonomy" id="449393"/>
    <lineage>
        <taxon>unclassified sequences</taxon>
        <taxon>metagenomes</taxon>
        <taxon>ecological metagenomes</taxon>
    </lineage>
</organism>
<keyword evidence="4" id="KW-0028">Amino-acid biosynthesis</keyword>
<dbReference type="PANTHER" id="PTHR30239">
    <property type="entry name" value="ACETOLACTATE SYNTHASE SMALL SUBUNIT"/>
    <property type="match status" value="1"/>
</dbReference>
<evidence type="ECO:0000256" key="5">
    <source>
        <dbReference type="ARBA" id="ARBA00023304"/>
    </source>
</evidence>
<evidence type="ECO:0000256" key="1">
    <source>
        <dbReference type="ARBA" id="ARBA00004974"/>
    </source>
</evidence>
<sequence length="175" mass="19329">MSELQHHILSVLVENRPGVLARVASLFARRGFNIFSLAVAPAEEDTMSRITIVVDVERSPLEQIVKQLFKLVEVIKISELDPRHAVERELILATVRAGAADRGHVVELMQILEGKIVAVGSDAITVSLEGHPDKLDDFEDLIRPYGILELQRTGRIALPKLDRDVRTSAVKGNIG</sequence>
<evidence type="ECO:0000256" key="3">
    <source>
        <dbReference type="ARBA" id="ARBA00006341"/>
    </source>
</evidence>
<comment type="pathway">
    <text evidence="1">Amino-acid biosynthesis; L-isoleucine biosynthesis; L-isoleucine from 2-oxobutanoate: step 1/4.</text>
</comment>
<dbReference type="Gene3D" id="3.30.70.1150">
    <property type="entry name" value="ACT-like. Chain A, domain 2"/>
    <property type="match status" value="1"/>
</dbReference>
<feature type="domain" description="ACT" evidence="6">
    <location>
        <begin position="8"/>
        <end position="82"/>
    </location>
</feature>
<dbReference type="FunFam" id="3.30.70.260:FF:000001">
    <property type="entry name" value="Acetolactate synthase, small subunit"/>
    <property type="match status" value="1"/>
</dbReference>
<dbReference type="GO" id="GO:0003984">
    <property type="term" value="F:acetolactate synthase activity"/>
    <property type="evidence" value="ECO:0007669"/>
    <property type="project" value="TreeGrafter"/>
</dbReference>
<dbReference type="InterPro" id="IPR027271">
    <property type="entry name" value="Acetolactate_synth/TF_NikR_C"/>
</dbReference>
<evidence type="ECO:0000313" key="8">
    <source>
        <dbReference type="EMBL" id="CAB4988854.1"/>
    </source>
</evidence>
<dbReference type="SUPFAM" id="SSF55021">
    <property type="entry name" value="ACT-like"/>
    <property type="match status" value="2"/>
</dbReference>
<gene>
    <name evidence="7" type="ORF">UFOPK3001_00626</name>
    <name evidence="8" type="ORF">UFOPK3954_01031</name>
</gene>
<dbReference type="Pfam" id="PF22629">
    <property type="entry name" value="ACT_AHAS_ss"/>
    <property type="match status" value="1"/>
</dbReference>
<dbReference type="AlphaFoldDB" id="A0A6J7NFW7"/>
<dbReference type="Pfam" id="PF10369">
    <property type="entry name" value="ALS_ss_C"/>
    <property type="match status" value="1"/>
</dbReference>
<dbReference type="UniPathway" id="UPA00047">
    <property type="reaction ID" value="UER00055"/>
</dbReference>
<protein>
    <submittedName>
        <fullName evidence="8">Unannotated protein</fullName>
    </submittedName>
</protein>
<dbReference type="InterPro" id="IPR054480">
    <property type="entry name" value="AHAS_small-like_ACT"/>
</dbReference>
<name>A0A6J7NFW7_9ZZZZ</name>
<dbReference type="PROSITE" id="PS51671">
    <property type="entry name" value="ACT"/>
    <property type="match status" value="1"/>
</dbReference>
<dbReference type="NCBIfam" id="TIGR00119">
    <property type="entry name" value="acolac_sm"/>
    <property type="match status" value="1"/>
</dbReference>
<reference evidence="8" key="1">
    <citation type="submission" date="2020-05" db="EMBL/GenBank/DDBJ databases">
        <authorList>
            <person name="Chiriac C."/>
            <person name="Salcher M."/>
            <person name="Ghai R."/>
            <person name="Kavagutti S V."/>
        </authorList>
    </citation>
    <scope>NUCLEOTIDE SEQUENCE</scope>
</reference>
<dbReference type="InterPro" id="IPR004789">
    <property type="entry name" value="Acetalactate_synth_ssu"/>
</dbReference>
<evidence type="ECO:0000313" key="7">
    <source>
        <dbReference type="EMBL" id="CAB4795907.1"/>
    </source>
</evidence>
<evidence type="ECO:0000256" key="2">
    <source>
        <dbReference type="ARBA" id="ARBA00005025"/>
    </source>
</evidence>
<dbReference type="GO" id="GO:0009097">
    <property type="term" value="P:isoleucine biosynthetic process"/>
    <property type="evidence" value="ECO:0007669"/>
    <property type="project" value="UniProtKB-UniPathway"/>
</dbReference>
<evidence type="ECO:0000256" key="4">
    <source>
        <dbReference type="ARBA" id="ARBA00022605"/>
    </source>
</evidence>
<dbReference type="InterPro" id="IPR002912">
    <property type="entry name" value="ACT_dom"/>
</dbReference>
<comment type="similarity">
    <text evidence="3">Belongs to the acetolactate synthase small subunit family.</text>
</comment>
<evidence type="ECO:0000259" key="6">
    <source>
        <dbReference type="PROSITE" id="PS51671"/>
    </source>
</evidence>
<dbReference type="InterPro" id="IPR039557">
    <property type="entry name" value="AHAS_ACT"/>
</dbReference>
<keyword evidence="5" id="KW-0100">Branched-chain amino acid biosynthesis</keyword>
<dbReference type="Gene3D" id="3.30.70.260">
    <property type="match status" value="1"/>
</dbReference>
<dbReference type="CDD" id="cd04878">
    <property type="entry name" value="ACT_AHAS"/>
    <property type="match status" value="1"/>
</dbReference>
<dbReference type="GO" id="GO:0005829">
    <property type="term" value="C:cytosol"/>
    <property type="evidence" value="ECO:0007669"/>
    <property type="project" value="TreeGrafter"/>
</dbReference>
<dbReference type="InterPro" id="IPR045865">
    <property type="entry name" value="ACT-like_dom_sf"/>
</dbReference>
<dbReference type="PANTHER" id="PTHR30239:SF0">
    <property type="entry name" value="ACETOLACTATE SYNTHASE SMALL SUBUNIT 1, CHLOROPLASTIC"/>
    <property type="match status" value="1"/>
</dbReference>
<dbReference type="InterPro" id="IPR019455">
    <property type="entry name" value="Acetolactate_synth_ssu_C"/>
</dbReference>
<dbReference type="NCBIfam" id="NF008864">
    <property type="entry name" value="PRK11895.1"/>
    <property type="match status" value="1"/>
</dbReference>
<dbReference type="GO" id="GO:1990610">
    <property type="term" value="F:acetolactate synthase regulator activity"/>
    <property type="evidence" value="ECO:0007669"/>
    <property type="project" value="InterPro"/>
</dbReference>
<dbReference type="EMBL" id="CAFAAJ010000029">
    <property type="protein sequence ID" value="CAB4795907.1"/>
    <property type="molecule type" value="Genomic_DNA"/>
</dbReference>